<sequence>MKTLFNLTTSPNDMERFINRAELLALMEGFDGVELLVCEPDERNIVPKERVFGIHMGYFPYWLDFWRGNEAALKQEFGSLKACEQYYGGSTREALLARFRGDLAAAQAYGADYVVFHVSDASIAESFAGTYAHSSAEVIDATCELLNELFSDATYRPALLLENLWQPGLTFTDPALTRRLLDGIEYENTGFMLDTGHLFHTNEAIRTQEEGLRYIHAMLDSHGALAERIRGVHLHQSITGEYCRSFRAHPPMLKPTYEERAWQMFEHAFKVDLHRPFTCPGVRELIERIAPEYLTFEFITENTSQHKTYLQEQRKALAK</sequence>
<evidence type="ECO:0000259" key="1">
    <source>
        <dbReference type="Pfam" id="PF01261"/>
    </source>
</evidence>
<proteinExistence type="predicted"/>
<name>A0A644YHV3_9ZZZZ</name>
<dbReference type="AlphaFoldDB" id="A0A644YHV3"/>
<feature type="domain" description="Xylose isomerase-like TIM barrel" evidence="1">
    <location>
        <begin position="89"/>
        <end position="240"/>
    </location>
</feature>
<dbReference type="Pfam" id="PF01261">
    <property type="entry name" value="AP_endonuc_2"/>
    <property type="match status" value="1"/>
</dbReference>
<accession>A0A644YHV3</accession>
<dbReference type="InterPro" id="IPR036237">
    <property type="entry name" value="Xyl_isomerase-like_sf"/>
</dbReference>
<evidence type="ECO:0000313" key="2">
    <source>
        <dbReference type="EMBL" id="MPM27471.1"/>
    </source>
</evidence>
<dbReference type="SUPFAM" id="SSF51658">
    <property type="entry name" value="Xylose isomerase-like"/>
    <property type="match status" value="1"/>
</dbReference>
<dbReference type="EMBL" id="VSSQ01005002">
    <property type="protein sequence ID" value="MPM27471.1"/>
    <property type="molecule type" value="Genomic_DNA"/>
</dbReference>
<dbReference type="Gene3D" id="3.20.20.150">
    <property type="entry name" value="Divalent-metal-dependent TIM barrel enzymes"/>
    <property type="match status" value="1"/>
</dbReference>
<comment type="caution">
    <text evidence="2">The sequence shown here is derived from an EMBL/GenBank/DDBJ whole genome shotgun (WGS) entry which is preliminary data.</text>
</comment>
<gene>
    <name evidence="2" type="ORF">SDC9_73982</name>
</gene>
<protein>
    <recommendedName>
        <fullName evidence="1">Xylose isomerase-like TIM barrel domain-containing protein</fullName>
    </recommendedName>
</protein>
<organism evidence="2">
    <name type="scientific">bioreactor metagenome</name>
    <dbReference type="NCBI Taxonomy" id="1076179"/>
    <lineage>
        <taxon>unclassified sequences</taxon>
        <taxon>metagenomes</taxon>
        <taxon>ecological metagenomes</taxon>
    </lineage>
</organism>
<dbReference type="InterPro" id="IPR013022">
    <property type="entry name" value="Xyl_isomerase-like_TIM-brl"/>
</dbReference>
<reference evidence="2" key="1">
    <citation type="submission" date="2019-08" db="EMBL/GenBank/DDBJ databases">
        <authorList>
            <person name="Kucharzyk K."/>
            <person name="Murdoch R.W."/>
            <person name="Higgins S."/>
            <person name="Loffler F."/>
        </authorList>
    </citation>
    <scope>NUCLEOTIDE SEQUENCE</scope>
</reference>